<evidence type="ECO:0000313" key="2">
    <source>
        <dbReference type="Proteomes" id="UP001303046"/>
    </source>
</evidence>
<accession>A0ABR1EE98</accession>
<protein>
    <submittedName>
        <fullName evidence="1">Uncharacterized protein</fullName>
    </submittedName>
</protein>
<gene>
    <name evidence="1" type="primary">Necator_chrX.g22342</name>
    <name evidence="1" type="ORF">RB195_022180</name>
</gene>
<name>A0ABR1EE98_NECAM</name>
<sequence length="81" mass="9058">MVALLLFFILSSDSKIIISFFGGLCEEVGPSIEQSIPGFLLRSSSLKAAYHEIDYAGPYVIQYGVRIVDYDYGWSPQQPIH</sequence>
<evidence type="ECO:0000313" key="1">
    <source>
        <dbReference type="EMBL" id="KAK6761009.1"/>
    </source>
</evidence>
<reference evidence="1 2" key="1">
    <citation type="submission" date="2023-08" db="EMBL/GenBank/DDBJ databases">
        <title>A Necator americanus chromosomal reference genome.</title>
        <authorList>
            <person name="Ilik V."/>
            <person name="Petrzelkova K.J."/>
            <person name="Pardy F."/>
            <person name="Fuh T."/>
            <person name="Niatou-Singa F.S."/>
            <person name="Gouil Q."/>
            <person name="Baker L."/>
            <person name="Ritchie M.E."/>
            <person name="Jex A.R."/>
            <person name="Gazzola D."/>
            <person name="Li H."/>
            <person name="Toshio Fujiwara R."/>
            <person name="Zhan B."/>
            <person name="Aroian R.V."/>
            <person name="Pafco B."/>
            <person name="Schwarz E.M."/>
        </authorList>
    </citation>
    <scope>NUCLEOTIDE SEQUENCE [LARGE SCALE GENOMIC DNA]</scope>
    <source>
        <strain evidence="1 2">Aroian</strain>
        <tissue evidence="1">Whole animal</tissue>
    </source>
</reference>
<organism evidence="1 2">
    <name type="scientific">Necator americanus</name>
    <name type="common">Human hookworm</name>
    <dbReference type="NCBI Taxonomy" id="51031"/>
    <lineage>
        <taxon>Eukaryota</taxon>
        <taxon>Metazoa</taxon>
        <taxon>Ecdysozoa</taxon>
        <taxon>Nematoda</taxon>
        <taxon>Chromadorea</taxon>
        <taxon>Rhabditida</taxon>
        <taxon>Rhabditina</taxon>
        <taxon>Rhabditomorpha</taxon>
        <taxon>Strongyloidea</taxon>
        <taxon>Ancylostomatidae</taxon>
        <taxon>Bunostominae</taxon>
        <taxon>Necator</taxon>
    </lineage>
</organism>
<dbReference type="Proteomes" id="UP001303046">
    <property type="component" value="Unassembled WGS sequence"/>
</dbReference>
<keyword evidence="2" id="KW-1185">Reference proteome</keyword>
<comment type="caution">
    <text evidence="1">The sequence shown here is derived from an EMBL/GenBank/DDBJ whole genome shotgun (WGS) entry which is preliminary data.</text>
</comment>
<proteinExistence type="predicted"/>
<dbReference type="EMBL" id="JAVFWL010000006">
    <property type="protein sequence ID" value="KAK6761009.1"/>
    <property type="molecule type" value="Genomic_DNA"/>
</dbReference>